<keyword evidence="4 7" id="KW-0812">Transmembrane</keyword>
<keyword evidence="9" id="KW-1185">Reference proteome</keyword>
<feature type="transmembrane region" description="Helical" evidence="7">
    <location>
        <begin position="45"/>
        <end position="65"/>
    </location>
</feature>
<evidence type="ECO:0000256" key="5">
    <source>
        <dbReference type="ARBA" id="ARBA00022989"/>
    </source>
</evidence>
<evidence type="ECO:0000313" key="8">
    <source>
        <dbReference type="EMBL" id="KAK1735884.1"/>
    </source>
</evidence>
<dbReference type="Gene3D" id="1.10.3730.20">
    <property type="match status" value="1"/>
</dbReference>
<evidence type="ECO:0000313" key="9">
    <source>
        <dbReference type="Proteomes" id="UP001224775"/>
    </source>
</evidence>
<dbReference type="GO" id="GO:0022857">
    <property type="term" value="F:transmembrane transporter activity"/>
    <property type="evidence" value="ECO:0007669"/>
    <property type="project" value="InterPro"/>
</dbReference>
<evidence type="ECO:0000256" key="1">
    <source>
        <dbReference type="ARBA" id="ARBA00004651"/>
    </source>
</evidence>
<organism evidence="8 9">
    <name type="scientific">Skeletonema marinoi</name>
    <dbReference type="NCBI Taxonomy" id="267567"/>
    <lineage>
        <taxon>Eukaryota</taxon>
        <taxon>Sar</taxon>
        <taxon>Stramenopiles</taxon>
        <taxon>Ochrophyta</taxon>
        <taxon>Bacillariophyta</taxon>
        <taxon>Coscinodiscophyceae</taxon>
        <taxon>Thalassiosirophycidae</taxon>
        <taxon>Thalassiosirales</taxon>
        <taxon>Skeletonemataceae</taxon>
        <taxon>Skeletonema</taxon>
        <taxon>Skeletonema marinoi-dohrnii complex</taxon>
    </lineage>
</organism>
<accession>A0AAD9D7P1</accession>
<feature type="transmembrane region" description="Helical" evidence="7">
    <location>
        <begin position="187"/>
        <end position="205"/>
    </location>
</feature>
<dbReference type="EMBL" id="JATAAI010000032">
    <property type="protein sequence ID" value="KAK1735884.1"/>
    <property type="molecule type" value="Genomic_DNA"/>
</dbReference>
<dbReference type="FunFam" id="1.10.3730.20:FF:000001">
    <property type="entry name" value="Quaternary ammonium compound resistance transporter SugE"/>
    <property type="match status" value="1"/>
</dbReference>
<dbReference type="PANTHER" id="PTHR30561:SF1">
    <property type="entry name" value="MULTIDRUG TRANSPORTER EMRE"/>
    <property type="match status" value="1"/>
</dbReference>
<proteinExistence type="predicted"/>
<keyword evidence="6 7" id="KW-0472">Membrane</keyword>
<evidence type="ECO:0000256" key="6">
    <source>
        <dbReference type="ARBA" id="ARBA00023136"/>
    </source>
</evidence>
<dbReference type="SUPFAM" id="SSF103481">
    <property type="entry name" value="Multidrug resistance efflux transporter EmrE"/>
    <property type="match status" value="1"/>
</dbReference>
<feature type="transmembrane region" description="Helical" evidence="7">
    <location>
        <begin position="128"/>
        <end position="148"/>
    </location>
</feature>
<dbReference type="AlphaFoldDB" id="A0AAD9D7P1"/>
<evidence type="ECO:0000256" key="2">
    <source>
        <dbReference type="ARBA" id="ARBA00022448"/>
    </source>
</evidence>
<feature type="transmembrane region" description="Helical" evidence="7">
    <location>
        <begin position="160"/>
        <end position="181"/>
    </location>
</feature>
<dbReference type="InterPro" id="IPR000390">
    <property type="entry name" value="Small_drug/metabolite_transptr"/>
</dbReference>
<evidence type="ECO:0000256" key="7">
    <source>
        <dbReference type="SAM" id="Phobius"/>
    </source>
</evidence>
<dbReference type="Proteomes" id="UP001224775">
    <property type="component" value="Unassembled WGS sequence"/>
</dbReference>
<dbReference type="InterPro" id="IPR045324">
    <property type="entry name" value="Small_multidrug_res"/>
</dbReference>
<dbReference type="GO" id="GO:0005886">
    <property type="term" value="C:plasma membrane"/>
    <property type="evidence" value="ECO:0007669"/>
    <property type="project" value="UniProtKB-SubCell"/>
</dbReference>
<dbReference type="PANTHER" id="PTHR30561">
    <property type="entry name" value="SMR FAMILY PROTON-DEPENDENT DRUG EFFLUX TRANSPORTER SUGE"/>
    <property type="match status" value="1"/>
</dbReference>
<comment type="subcellular location">
    <subcellularLocation>
        <location evidence="1">Cell membrane</location>
        <topology evidence="1">Multi-pass membrane protein</topology>
    </subcellularLocation>
</comment>
<reference evidence="8" key="1">
    <citation type="submission" date="2023-06" db="EMBL/GenBank/DDBJ databases">
        <title>Survivors Of The Sea: Transcriptome response of Skeletonema marinoi to long-term dormancy.</title>
        <authorList>
            <person name="Pinder M.I.M."/>
            <person name="Kourtchenko O."/>
            <person name="Robertson E.K."/>
            <person name="Larsson T."/>
            <person name="Maumus F."/>
            <person name="Osuna-Cruz C.M."/>
            <person name="Vancaester E."/>
            <person name="Stenow R."/>
            <person name="Vandepoele K."/>
            <person name="Ploug H."/>
            <person name="Bruchert V."/>
            <person name="Godhe A."/>
            <person name="Topel M."/>
        </authorList>
    </citation>
    <scope>NUCLEOTIDE SEQUENCE</scope>
    <source>
        <strain evidence="8">R05AC</strain>
    </source>
</reference>
<protein>
    <submittedName>
        <fullName evidence="8">Multidrug efflux SMR transporter</fullName>
    </submittedName>
</protein>
<evidence type="ECO:0000256" key="4">
    <source>
        <dbReference type="ARBA" id="ARBA00022692"/>
    </source>
</evidence>
<feature type="transmembrane region" description="Helical" evidence="7">
    <location>
        <begin position="102"/>
        <end position="122"/>
    </location>
</feature>
<keyword evidence="5 7" id="KW-1133">Transmembrane helix</keyword>
<keyword evidence="2" id="KW-0813">Transport</keyword>
<dbReference type="InterPro" id="IPR037185">
    <property type="entry name" value="EmrE-like"/>
</dbReference>
<name>A0AAD9D7P1_9STRA</name>
<gene>
    <name evidence="8" type="ORF">QTG54_013590</name>
</gene>
<keyword evidence="3" id="KW-1003">Cell membrane</keyword>
<evidence type="ECO:0000256" key="3">
    <source>
        <dbReference type="ARBA" id="ARBA00022475"/>
    </source>
</evidence>
<dbReference type="Pfam" id="PF00893">
    <property type="entry name" value="Multi_Drug_Res"/>
    <property type="match status" value="1"/>
</dbReference>
<sequence>MPSSCHLSSCCYNMYLHRLRQHCQSLRSHRSSCSTTIVITVVESIIAATILVCVITYSLCLFTYISTSADMDAEKIELVGDNSYGSFVQEESSIDNINNKIYIYWIFLAGAIIFEVMGTTMMKLSEGLTQILPSIAIFLFYGCSFILMPLSLKRIELSTAYAIWSGVGTTLTSLIGVVHFGDTINPVKIVAIVFVVVGCAMLQVADSI</sequence>
<comment type="caution">
    <text evidence="8">The sequence shown here is derived from an EMBL/GenBank/DDBJ whole genome shotgun (WGS) entry which is preliminary data.</text>
</comment>